<evidence type="ECO:0000256" key="4">
    <source>
        <dbReference type="ARBA" id="ARBA00022763"/>
    </source>
</evidence>
<dbReference type="InterPro" id="IPR010979">
    <property type="entry name" value="Ribosomal_uS13-like_H2TH"/>
</dbReference>
<feature type="domain" description="Formamidopyrimidine-DNA glycosylase catalytic" evidence="15">
    <location>
        <begin position="2"/>
        <end position="101"/>
    </location>
</feature>
<dbReference type="InterPro" id="IPR015886">
    <property type="entry name" value="H2TH_FPG"/>
</dbReference>
<dbReference type="Pfam" id="PF01149">
    <property type="entry name" value="Fapy_DNA_glyco"/>
    <property type="match status" value="1"/>
</dbReference>
<evidence type="ECO:0000256" key="2">
    <source>
        <dbReference type="ARBA" id="ARBA00012720"/>
    </source>
</evidence>
<dbReference type="Gene3D" id="1.10.8.50">
    <property type="match status" value="1"/>
</dbReference>
<dbReference type="Proteomes" id="UP000028488">
    <property type="component" value="Chromosome"/>
</dbReference>
<evidence type="ECO:0000256" key="11">
    <source>
        <dbReference type="ARBA" id="ARBA00023268"/>
    </source>
</evidence>
<keyword evidence="4" id="KW-0227">DNA damage</keyword>
<dbReference type="InterPro" id="IPR035937">
    <property type="entry name" value="FPG_N"/>
</dbReference>
<dbReference type="GO" id="GO:0008270">
    <property type="term" value="F:zinc ion binding"/>
    <property type="evidence" value="ECO:0007669"/>
    <property type="project" value="UniProtKB-KW"/>
</dbReference>
<dbReference type="PANTHER" id="PTHR42697:SF1">
    <property type="entry name" value="ENDONUCLEASE 8"/>
    <property type="match status" value="1"/>
</dbReference>
<evidence type="ECO:0000256" key="1">
    <source>
        <dbReference type="ARBA" id="ARBA00009409"/>
    </source>
</evidence>
<reference evidence="16 17" key="1">
    <citation type="submission" date="2014-07" db="EMBL/GenBank/DDBJ databases">
        <title>Genome Sequence of Rhodococcus opacus Strain R7, a Biodegrader of Mono- and Polycyclic Aromatic Hydrocarbons.</title>
        <authorList>
            <person name="Di Gennaro P."/>
            <person name="Zampolli J."/>
            <person name="Presti I."/>
            <person name="Cappelletti M."/>
            <person name="D'Ursi P."/>
            <person name="Orro A."/>
            <person name="Mezzelani A."/>
            <person name="Milanesi L."/>
        </authorList>
    </citation>
    <scope>NUCLEOTIDE SEQUENCE [LARGE SCALE GENOMIC DNA]</scope>
    <source>
        <strain evidence="16 17">R7</strain>
    </source>
</reference>
<evidence type="ECO:0000256" key="3">
    <source>
        <dbReference type="ARBA" id="ARBA00022723"/>
    </source>
</evidence>
<keyword evidence="6" id="KW-0378">Hydrolase</keyword>
<dbReference type="Pfam" id="PF06831">
    <property type="entry name" value="H2TH"/>
    <property type="match status" value="1"/>
</dbReference>
<proteinExistence type="inferred from homology"/>
<dbReference type="InterPro" id="IPR044090">
    <property type="entry name" value="Nei2_N"/>
</dbReference>
<dbReference type="GO" id="GO:0140078">
    <property type="term" value="F:class I DNA-(apurinic or apyrimidinic site) endonuclease activity"/>
    <property type="evidence" value="ECO:0007669"/>
    <property type="project" value="UniProtKB-EC"/>
</dbReference>
<sequence>MPEGDTVWRTANSLRDALEGKVLTRCDVRVPRYATVDLSGQLVDEVVSRGKHLLIRVGDYSIHTHLKMEGAWHIYAPDTKWRRPTHQARIVLATEDRVAVGFSLGITEVLGRDDEESAVGHLGPDLLGPDWDADTAIRNLREAGDQPIGLALVDQRNLAGLGNVYRNEVCFLRGVHPYTPSSDVADLPALVTLAHRMIHIDKNNSVRHRPWVYGRAGKRCRRCGTVIEGHDLGQQQIFFCTYCQPPIVG</sequence>
<evidence type="ECO:0000256" key="6">
    <source>
        <dbReference type="ARBA" id="ARBA00022801"/>
    </source>
</evidence>
<keyword evidence="5 13" id="KW-0863">Zinc-finger</keyword>
<dbReference type="SUPFAM" id="SSF81624">
    <property type="entry name" value="N-terminal domain of MutM-like DNA repair proteins"/>
    <property type="match status" value="1"/>
</dbReference>
<evidence type="ECO:0000259" key="14">
    <source>
        <dbReference type="PROSITE" id="PS51066"/>
    </source>
</evidence>
<keyword evidence="12" id="KW-0326">Glycosidase</keyword>
<evidence type="ECO:0000256" key="5">
    <source>
        <dbReference type="ARBA" id="ARBA00022771"/>
    </source>
</evidence>
<dbReference type="PROSITE" id="PS51068">
    <property type="entry name" value="FPG_CAT"/>
    <property type="match status" value="1"/>
</dbReference>
<gene>
    <name evidence="16" type="ORF">EP51_09170</name>
</gene>
<keyword evidence="3" id="KW-0479">Metal-binding</keyword>
<evidence type="ECO:0000256" key="10">
    <source>
        <dbReference type="ARBA" id="ARBA00023239"/>
    </source>
</evidence>
<dbReference type="SUPFAM" id="SSF57716">
    <property type="entry name" value="Glucocorticoid receptor-like (DNA-binding domain)"/>
    <property type="match status" value="1"/>
</dbReference>
<comment type="similarity">
    <text evidence="1">Belongs to the FPG family.</text>
</comment>
<dbReference type="InterPro" id="IPR012319">
    <property type="entry name" value="FPG_cat"/>
</dbReference>
<dbReference type="GO" id="GO:0000703">
    <property type="term" value="F:oxidized pyrimidine nucleobase lesion DNA N-glycosylase activity"/>
    <property type="evidence" value="ECO:0007669"/>
    <property type="project" value="TreeGrafter"/>
</dbReference>
<dbReference type="SMART" id="SM00898">
    <property type="entry name" value="Fapy_DNA_glyco"/>
    <property type="match status" value="1"/>
</dbReference>
<organism evidence="16 17">
    <name type="scientific">Rhodococcus opacus</name>
    <name type="common">Nocardia opaca</name>
    <dbReference type="NCBI Taxonomy" id="37919"/>
    <lineage>
        <taxon>Bacteria</taxon>
        <taxon>Bacillati</taxon>
        <taxon>Actinomycetota</taxon>
        <taxon>Actinomycetes</taxon>
        <taxon>Mycobacteriales</taxon>
        <taxon>Nocardiaceae</taxon>
        <taxon>Rhodococcus</taxon>
    </lineage>
</organism>
<evidence type="ECO:0000259" key="15">
    <source>
        <dbReference type="PROSITE" id="PS51068"/>
    </source>
</evidence>
<evidence type="ECO:0000313" key="16">
    <source>
        <dbReference type="EMBL" id="AII04762.1"/>
    </source>
</evidence>
<dbReference type="Gene3D" id="3.20.190.10">
    <property type="entry name" value="MutM-like, N-terminal"/>
    <property type="match status" value="1"/>
</dbReference>
<evidence type="ECO:0000256" key="13">
    <source>
        <dbReference type="PROSITE-ProRule" id="PRU00391"/>
    </source>
</evidence>
<feature type="domain" description="FPG-type" evidence="14">
    <location>
        <begin position="211"/>
        <end position="245"/>
    </location>
</feature>
<keyword evidence="8" id="KW-0238">DNA-binding</keyword>
<evidence type="ECO:0000313" key="17">
    <source>
        <dbReference type="Proteomes" id="UP000028488"/>
    </source>
</evidence>
<dbReference type="SUPFAM" id="SSF46946">
    <property type="entry name" value="S13-like H2TH domain"/>
    <property type="match status" value="1"/>
</dbReference>
<keyword evidence="7" id="KW-0862">Zinc</keyword>
<dbReference type="InterPro" id="IPR000214">
    <property type="entry name" value="Znf_DNA_glyclase/AP_lyase"/>
</dbReference>
<evidence type="ECO:0000256" key="7">
    <source>
        <dbReference type="ARBA" id="ARBA00022833"/>
    </source>
</evidence>
<dbReference type="GO" id="GO:0006284">
    <property type="term" value="P:base-excision repair"/>
    <property type="evidence" value="ECO:0007669"/>
    <property type="project" value="InterPro"/>
</dbReference>
<keyword evidence="10" id="KW-0456">Lyase</keyword>
<keyword evidence="11" id="KW-0511">Multifunctional enzyme</keyword>
<evidence type="ECO:0000256" key="8">
    <source>
        <dbReference type="ARBA" id="ARBA00023125"/>
    </source>
</evidence>
<dbReference type="RefSeq" id="WP_112299272.1">
    <property type="nucleotide sequence ID" value="NZ_CP008947.1"/>
</dbReference>
<dbReference type="CDD" id="cd08971">
    <property type="entry name" value="AcNei2_N"/>
    <property type="match status" value="1"/>
</dbReference>
<dbReference type="eggNOG" id="COG0266">
    <property type="taxonomic scope" value="Bacteria"/>
</dbReference>
<name>A0A076EHP9_RHOOP</name>
<dbReference type="EC" id="4.2.99.18" evidence="2"/>
<dbReference type="EMBL" id="CP008947">
    <property type="protein sequence ID" value="AII04762.1"/>
    <property type="molecule type" value="Genomic_DNA"/>
</dbReference>
<dbReference type="AlphaFoldDB" id="A0A076EHP9"/>
<dbReference type="SMART" id="SM01232">
    <property type="entry name" value="H2TH"/>
    <property type="match status" value="1"/>
</dbReference>
<protein>
    <recommendedName>
        <fullName evidence="2">DNA-(apurinic or apyrimidinic site) lyase</fullName>
        <ecNumber evidence="2">4.2.99.18</ecNumber>
    </recommendedName>
</protein>
<evidence type="ECO:0000256" key="9">
    <source>
        <dbReference type="ARBA" id="ARBA00023204"/>
    </source>
</evidence>
<evidence type="ECO:0000256" key="12">
    <source>
        <dbReference type="ARBA" id="ARBA00023295"/>
    </source>
</evidence>
<accession>A0A076EHP9</accession>
<dbReference type="PROSITE" id="PS51066">
    <property type="entry name" value="ZF_FPG_2"/>
    <property type="match status" value="1"/>
</dbReference>
<dbReference type="GO" id="GO:0003684">
    <property type="term" value="F:damaged DNA binding"/>
    <property type="evidence" value="ECO:0007669"/>
    <property type="project" value="InterPro"/>
</dbReference>
<dbReference type="PANTHER" id="PTHR42697">
    <property type="entry name" value="ENDONUCLEASE 8"/>
    <property type="match status" value="1"/>
</dbReference>
<keyword evidence="9" id="KW-0234">DNA repair</keyword>